<evidence type="ECO:0000313" key="2">
    <source>
        <dbReference type="EMBL" id="MFC0394366.1"/>
    </source>
</evidence>
<dbReference type="RefSeq" id="WP_204815514.1">
    <property type="nucleotide sequence ID" value="NZ_JANHOF010000001.1"/>
</dbReference>
<accession>A0ABV6JEN7</accession>
<proteinExistence type="predicted"/>
<evidence type="ECO:0000256" key="1">
    <source>
        <dbReference type="ARBA" id="ARBA00022552"/>
    </source>
</evidence>
<evidence type="ECO:0000313" key="3">
    <source>
        <dbReference type="Proteomes" id="UP001589818"/>
    </source>
</evidence>
<keyword evidence="3" id="KW-1185">Reference proteome</keyword>
<dbReference type="Pfam" id="PF02590">
    <property type="entry name" value="SPOUT_MTase"/>
    <property type="match status" value="1"/>
</dbReference>
<comment type="caution">
    <text evidence="2">The sequence shown here is derived from an EMBL/GenBank/DDBJ whole genome shotgun (WGS) entry which is preliminary data.</text>
</comment>
<dbReference type="Gene3D" id="3.40.1280.10">
    <property type="match status" value="1"/>
</dbReference>
<dbReference type="InterPro" id="IPR029026">
    <property type="entry name" value="tRNA_m1G_MTases_N"/>
</dbReference>
<dbReference type="InterPro" id="IPR029028">
    <property type="entry name" value="Alpha/beta_knot_MTases"/>
</dbReference>
<dbReference type="EMBL" id="JBHLVF010000041">
    <property type="protein sequence ID" value="MFC0394366.1"/>
    <property type="molecule type" value="Genomic_DNA"/>
</dbReference>
<keyword evidence="1" id="KW-0698">rRNA processing</keyword>
<protein>
    <submittedName>
        <fullName evidence="2">23S rRNA (Pseudouridine(1915)-N(3))-methyltransferase RlmH</fullName>
    </submittedName>
</protein>
<gene>
    <name evidence="2" type="ORF">ACFFJ8_23760</name>
</gene>
<reference evidence="2 3" key="1">
    <citation type="submission" date="2024-09" db="EMBL/GenBank/DDBJ databases">
        <authorList>
            <person name="Sun Q."/>
            <person name="Mori K."/>
        </authorList>
    </citation>
    <scope>NUCLEOTIDE SEQUENCE [LARGE SCALE GENOMIC DNA]</scope>
    <source>
        <strain evidence="2 3">CCM 4839</strain>
    </source>
</reference>
<sequence>MKREEQLVNKLTDKSYKILIHTNGTMLSSEQFASRIDELGTSGRSDVAVIIGAGVHSI</sequence>
<organism evidence="2 3">
    <name type="scientific">Paenibacillus mendelii</name>
    <dbReference type="NCBI Taxonomy" id="206163"/>
    <lineage>
        <taxon>Bacteria</taxon>
        <taxon>Bacillati</taxon>
        <taxon>Bacillota</taxon>
        <taxon>Bacilli</taxon>
        <taxon>Bacillales</taxon>
        <taxon>Paenibacillaceae</taxon>
        <taxon>Paenibacillus</taxon>
    </lineage>
</organism>
<dbReference type="Proteomes" id="UP001589818">
    <property type="component" value="Unassembled WGS sequence"/>
</dbReference>
<dbReference type="SUPFAM" id="SSF75217">
    <property type="entry name" value="alpha/beta knot"/>
    <property type="match status" value="1"/>
</dbReference>
<dbReference type="InterPro" id="IPR003742">
    <property type="entry name" value="RlmH-like"/>
</dbReference>
<name>A0ABV6JEN7_9BACL</name>